<dbReference type="AlphaFoldDB" id="A0A0H3F8D0"/>
<sequence>MEYFSDKEKGPVQRNNNEITDKVWGGFVSYINVLVGKGYFGKFFPEECPDGQGCIGTEVGDFKAALQAEIPNLDWPLITEMEDDSSSLSWSVDKVPFVPNYLEVLDLLQFCFKYVALPIEGSYHSYFNHYHISDFDIESGREEFLKKINTIFSRNGLAYELLPTGEVIRLLSPELVKMMSGIKAPEEVELRSILARSKAKIINYDVSIRYDAVKELWDFWERLKSIYNPSNKKDSVMQLLNLAAENPEFRMILEVEAKALTEIGNSYFIRHAEMKQVKIKESDHIEYLFQRMFSMINLLLKKSPC</sequence>
<dbReference type="KEGG" id="rah:Rahaq_0577"/>
<evidence type="ECO:0000313" key="2">
    <source>
        <dbReference type="EMBL" id="ADW72204.1"/>
    </source>
</evidence>
<reference evidence="2 3" key="2">
    <citation type="journal article" date="2012" name="J. Bacteriol.">
        <title>Complete Genome Sequence of Rahnella sp. Strain Y9602, a Gammaproteobacterium Isolate from Metal- and Radionuclide-Contaminated Soil.</title>
        <authorList>
            <person name="Martinez R.J."/>
            <person name="Bruce D."/>
            <person name="Detter C."/>
            <person name="Goodwin L.A."/>
            <person name="Han J."/>
            <person name="Han C.S."/>
            <person name="Held B."/>
            <person name="Land M.L."/>
            <person name="Mikhailova N."/>
            <person name="Nolan M."/>
            <person name="Pennacchio L."/>
            <person name="Pitluck S."/>
            <person name="Tapia R."/>
            <person name="Woyke T."/>
            <person name="Sobecky P.A."/>
        </authorList>
    </citation>
    <scope>NUCLEOTIDE SEQUENCE [LARGE SCALE GENOMIC DNA]</scope>
    <source>
        <strain evidence="2 3">Y9602</strain>
    </source>
</reference>
<name>A0A0H3F8D0_RAHSY</name>
<evidence type="ECO:0000259" key="1">
    <source>
        <dbReference type="Pfam" id="PF18863"/>
    </source>
</evidence>
<dbReference type="eggNOG" id="ENOG502Z9UX">
    <property type="taxonomic scope" value="Bacteria"/>
</dbReference>
<dbReference type="RefSeq" id="WP_013573910.1">
    <property type="nucleotide sequence ID" value="NC_015061.1"/>
</dbReference>
<dbReference type="OrthoDB" id="5106738at2"/>
<protein>
    <submittedName>
        <fullName evidence="2">Putative stationary phase or STEss regulating sigma factor</fullName>
    </submittedName>
</protein>
<gene>
    <name evidence="2" type="ordered locus">Rahaq_0577</name>
</gene>
<dbReference type="HOGENOM" id="CLU_926304_0_0_6"/>
<accession>A0A0H3F8D0</accession>
<reference evidence="3" key="1">
    <citation type="submission" date="2011-01" db="EMBL/GenBank/DDBJ databases">
        <title>Complete sequence of chromosome of Rahnella sp. Y9602.</title>
        <authorList>
            <consortium name="US DOE Joint Genome Institute"/>
            <person name="Lucas S."/>
            <person name="Copeland A."/>
            <person name="Lapidus A."/>
            <person name="Cheng J.-F."/>
            <person name="Goodwin L."/>
            <person name="Pitluck S."/>
            <person name="Lu M."/>
            <person name="Detter J.C."/>
            <person name="Han C."/>
            <person name="Tapia R."/>
            <person name="Land M."/>
            <person name="Hauser L."/>
            <person name="Kyrpides N."/>
            <person name="Ivanova N."/>
            <person name="Ovchinnikova G."/>
            <person name="Pagani I."/>
            <person name="Sobecky P.A."/>
            <person name="Martinez R.J."/>
            <person name="Woyke T."/>
        </authorList>
    </citation>
    <scope>NUCLEOTIDE SEQUENCE [LARGE SCALE GENOMIC DNA]</scope>
    <source>
        <strain evidence="3">Y9602</strain>
    </source>
</reference>
<proteinExistence type="predicted"/>
<dbReference type="Proteomes" id="UP000007257">
    <property type="component" value="Chromosome"/>
</dbReference>
<dbReference type="InterPro" id="IPR049503">
    <property type="entry name" value="AbiJ_NTD4"/>
</dbReference>
<feature type="domain" description="HEPN AbiJ-N-terminal" evidence="1">
    <location>
        <begin position="3"/>
        <end position="176"/>
    </location>
</feature>
<evidence type="ECO:0000313" key="3">
    <source>
        <dbReference type="Proteomes" id="UP000007257"/>
    </source>
</evidence>
<organism evidence="2 3">
    <name type="scientific">Rahnella sp. (strain Y9602)</name>
    <dbReference type="NCBI Taxonomy" id="2703885"/>
    <lineage>
        <taxon>Bacteria</taxon>
        <taxon>Pseudomonadati</taxon>
        <taxon>Pseudomonadota</taxon>
        <taxon>Gammaproteobacteria</taxon>
        <taxon>Enterobacterales</taxon>
        <taxon>Yersiniaceae</taxon>
        <taxon>Rahnella</taxon>
    </lineage>
</organism>
<dbReference type="EMBL" id="CP002505">
    <property type="protein sequence ID" value="ADW72204.1"/>
    <property type="molecule type" value="Genomic_DNA"/>
</dbReference>
<dbReference type="Pfam" id="PF18863">
    <property type="entry name" value="AbiJ_NTD4"/>
    <property type="match status" value="1"/>
</dbReference>